<evidence type="ECO:0000313" key="3">
    <source>
        <dbReference type="EMBL" id="KFM71774.1"/>
    </source>
</evidence>
<dbReference type="STRING" id="407821.A0A087U335"/>
<dbReference type="Proteomes" id="UP000054359">
    <property type="component" value="Unassembled WGS sequence"/>
</dbReference>
<name>A0A087U335_STEMI</name>
<keyword evidence="4" id="KW-1185">Reference proteome</keyword>
<evidence type="ECO:0000256" key="2">
    <source>
        <dbReference type="SAM" id="Phobius"/>
    </source>
</evidence>
<reference evidence="3 4" key="1">
    <citation type="submission" date="2013-11" db="EMBL/GenBank/DDBJ databases">
        <title>Genome sequencing of Stegodyphus mimosarum.</title>
        <authorList>
            <person name="Bechsgaard J."/>
        </authorList>
    </citation>
    <scope>NUCLEOTIDE SEQUENCE [LARGE SCALE GENOMIC DNA]</scope>
</reference>
<accession>A0A087U335</accession>
<evidence type="ECO:0000313" key="4">
    <source>
        <dbReference type="Proteomes" id="UP000054359"/>
    </source>
</evidence>
<proteinExistence type="predicted"/>
<feature type="compositionally biased region" description="Polar residues" evidence="1">
    <location>
        <begin position="379"/>
        <end position="392"/>
    </location>
</feature>
<keyword evidence="2" id="KW-0812">Transmembrane</keyword>
<feature type="region of interest" description="Disordered" evidence="1">
    <location>
        <begin position="354"/>
        <end position="392"/>
    </location>
</feature>
<keyword evidence="2" id="KW-0472">Membrane</keyword>
<feature type="compositionally biased region" description="Polar residues" evidence="1">
    <location>
        <begin position="297"/>
        <end position="312"/>
    </location>
</feature>
<feature type="region of interest" description="Disordered" evidence="1">
    <location>
        <begin position="266"/>
        <end position="335"/>
    </location>
</feature>
<dbReference type="OrthoDB" id="6412394at2759"/>
<sequence length="488" mass="53315">MTGFFCNEHLFTTSITSSSWNTTIEEIVGISLVVVFILLLAMVLVCCWRYRHKRQQLRPNNEVLDGTTNEYLLKNSVFEKDNLNRIGKISNLEVTTFTTPPLPPRPASYTPSTQDSVNALNNFDTVRSYGSAADDLENFPRQSNDYVQNISKPSITSAIPALVPPPPSSSDNDSVKKGNWEKDHLKSKSKLYESKVPKDLQIRKAGDVPGLNTIPAPVVPSRGPSSLGVPSVLSLNSVDDMPGYIWDCSDWAVASQKPLSNIVEVSTKEVRDSSSVPSTESNSHTSQIELLPKDGENGQSGNLKLSSNQSGSEDFERPESEYVGDSENNDNDFDDSVLPVPNFENILGMADLEFADDGTDSSPSPHKYQRHPNSYLPAHTTSTANTSPDHTWNADTRQICELSDDEVMTYGFPPQGGRGFHVPIDVSGLDSMSMSVGGYTSTNASFSDISGAVCEIDDSEANCSDVDYDGVDTKPSAFPQDRFCSTHL</sequence>
<evidence type="ECO:0000256" key="1">
    <source>
        <dbReference type="SAM" id="MobiDB-lite"/>
    </source>
</evidence>
<feature type="transmembrane region" description="Helical" evidence="2">
    <location>
        <begin position="27"/>
        <end position="48"/>
    </location>
</feature>
<feature type="compositionally biased region" description="Acidic residues" evidence="1">
    <location>
        <begin position="322"/>
        <end position="335"/>
    </location>
</feature>
<feature type="non-terminal residue" evidence="3">
    <location>
        <position position="488"/>
    </location>
</feature>
<feature type="compositionally biased region" description="Polar residues" evidence="1">
    <location>
        <begin position="273"/>
        <end position="288"/>
    </location>
</feature>
<feature type="compositionally biased region" description="Basic and acidic residues" evidence="1">
    <location>
        <begin position="173"/>
        <end position="192"/>
    </location>
</feature>
<keyword evidence="2" id="KW-1133">Transmembrane helix</keyword>
<organism evidence="3 4">
    <name type="scientific">Stegodyphus mimosarum</name>
    <name type="common">African social velvet spider</name>
    <dbReference type="NCBI Taxonomy" id="407821"/>
    <lineage>
        <taxon>Eukaryota</taxon>
        <taxon>Metazoa</taxon>
        <taxon>Ecdysozoa</taxon>
        <taxon>Arthropoda</taxon>
        <taxon>Chelicerata</taxon>
        <taxon>Arachnida</taxon>
        <taxon>Araneae</taxon>
        <taxon>Araneomorphae</taxon>
        <taxon>Entelegynae</taxon>
        <taxon>Eresoidea</taxon>
        <taxon>Eresidae</taxon>
        <taxon>Stegodyphus</taxon>
    </lineage>
</organism>
<dbReference type="EMBL" id="KK117929">
    <property type="protein sequence ID" value="KFM71774.1"/>
    <property type="molecule type" value="Genomic_DNA"/>
</dbReference>
<feature type="region of interest" description="Disordered" evidence="1">
    <location>
        <begin position="157"/>
        <end position="192"/>
    </location>
</feature>
<gene>
    <name evidence="3" type="ORF">X975_01961</name>
</gene>
<dbReference type="AlphaFoldDB" id="A0A087U335"/>
<dbReference type="OMA" id="HINGNTA"/>
<protein>
    <submittedName>
        <fullName evidence="3">Fat-like cadherin-related tumor suppressor-like protein</fullName>
    </submittedName>
</protein>